<sequence>MTTATKPLALVLGATGGIGGATARALAARGWQVRALARDLARVDRALPVDWVQGDALQAAEVTAAAAGARVIVHAVNPPGYRNWAGLVLPMLRATLAAGRAHGARIVLPGTVYNYAADGPELVAEDAPQATTTRKGRLRIEMEAALEASGLKVLIVRAGDFFGPHSANSWFGQVVVPAGRPLAAITDPGRPGVGHAWAYLPDVAETIARLLGREGELARFERFHMAGHWFADGADLAAAIRAAAGRPDLPLKRFPWPLVRLAAPVVPLFRELSEMRYLWRRPLRLDNRKLVAFLGAEPHTPAVTALRASLAGLGCLPDAAAMPVPAH</sequence>
<dbReference type="PANTHER" id="PTHR48079">
    <property type="entry name" value="PROTEIN YEEZ"/>
    <property type="match status" value="1"/>
</dbReference>
<dbReference type="Proteomes" id="UP000246077">
    <property type="component" value="Unassembled WGS sequence"/>
</dbReference>
<comment type="caution">
    <text evidence="2">The sequence shown here is derived from an EMBL/GenBank/DDBJ whole genome shotgun (WGS) entry which is preliminary data.</text>
</comment>
<dbReference type="EMBL" id="QGLF01000005">
    <property type="protein sequence ID" value="PWR19222.1"/>
    <property type="molecule type" value="Genomic_DNA"/>
</dbReference>
<accession>A0A317DXM5</accession>
<dbReference type="InterPro" id="IPR036291">
    <property type="entry name" value="NAD(P)-bd_dom_sf"/>
</dbReference>
<feature type="domain" description="NAD(P)-binding" evidence="1">
    <location>
        <begin position="13"/>
        <end position="160"/>
    </location>
</feature>
<protein>
    <recommendedName>
        <fullName evidence="1">NAD(P)-binding domain-containing protein</fullName>
    </recommendedName>
</protein>
<dbReference type="PANTHER" id="PTHR48079:SF6">
    <property type="entry name" value="NAD(P)-BINDING DOMAIN-CONTAINING PROTEIN-RELATED"/>
    <property type="match status" value="1"/>
</dbReference>
<dbReference type="SUPFAM" id="SSF51735">
    <property type="entry name" value="NAD(P)-binding Rossmann-fold domains"/>
    <property type="match status" value="1"/>
</dbReference>
<proteinExistence type="predicted"/>
<keyword evidence="3" id="KW-1185">Reference proteome</keyword>
<dbReference type="Gene3D" id="3.40.50.720">
    <property type="entry name" value="NAD(P)-binding Rossmann-like Domain"/>
    <property type="match status" value="1"/>
</dbReference>
<evidence type="ECO:0000313" key="3">
    <source>
        <dbReference type="Proteomes" id="UP000246077"/>
    </source>
</evidence>
<dbReference type="InterPro" id="IPR016040">
    <property type="entry name" value="NAD(P)-bd_dom"/>
</dbReference>
<gene>
    <name evidence="2" type="ORF">DKG75_18765</name>
</gene>
<dbReference type="InterPro" id="IPR051783">
    <property type="entry name" value="NAD(P)-dependent_oxidoreduct"/>
</dbReference>
<evidence type="ECO:0000259" key="1">
    <source>
        <dbReference type="Pfam" id="PF13460"/>
    </source>
</evidence>
<organism evidence="2 3">
    <name type="scientific">Zavarzinia compransoris</name>
    <dbReference type="NCBI Taxonomy" id="1264899"/>
    <lineage>
        <taxon>Bacteria</taxon>
        <taxon>Pseudomonadati</taxon>
        <taxon>Pseudomonadota</taxon>
        <taxon>Alphaproteobacteria</taxon>
        <taxon>Rhodospirillales</taxon>
        <taxon>Zavarziniaceae</taxon>
        <taxon>Zavarzinia</taxon>
    </lineage>
</organism>
<dbReference type="Pfam" id="PF13460">
    <property type="entry name" value="NAD_binding_10"/>
    <property type="match status" value="1"/>
</dbReference>
<dbReference type="OrthoDB" id="9801785at2"/>
<reference evidence="3" key="1">
    <citation type="submission" date="2018-05" db="EMBL/GenBank/DDBJ databases">
        <title>Zavarzinia sp. HR-AS.</title>
        <authorList>
            <person name="Lee Y."/>
            <person name="Jeon C.O."/>
        </authorList>
    </citation>
    <scope>NUCLEOTIDE SEQUENCE [LARGE SCALE GENOMIC DNA]</scope>
    <source>
        <strain evidence="3">DSM 1231</strain>
    </source>
</reference>
<dbReference type="AlphaFoldDB" id="A0A317DXM5"/>
<evidence type="ECO:0000313" key="2">
    <source>
        <dbReference type="EMBL" id="PWR19222.1"/>
    </source>
</evidence>
<name>A0A317DXM5_9PROT</name>
<dbReference type="GO" id="GO:0005737">
    <property type="term" value="C:cytoplasm"/>
    <property type="evidence" value="ECO:0007669"/>
    <property type="project" value="TreeGrafter"/>
</dbReference>
<dbReference type="GO" id="GO:0004029">
    <property type="term" value="F:aldehyde dehydrogenase (NAD+) activity"/>
    <property type="evidence" value="ECO:0007669"/>
    <property type="project" value="TreeGrafter"/>
</dbReference>